<dbReference type="SUPFAM" id="SSF52058">
    <property type="entry name" value="L domain-like"/>
    <property type="match status" value="1"/>
</dbReference>
<keyword evidence="6" id="KW-0832">Ubl conjugation</keyword>
<feature type="region of interest" description="Disordered" evidence="8">
    <location>
        <begin position="1"/>
        <end position="21"/>
    </location>
</feature>
<evidence type="ECO:0000256" key="7">
    <source>
        <dbReference type="SAM" id="Coils"/>
    </source>
</evidence>
<dbReference type="SMART" id="SM00369">
    <property type="entry name" value="LRR_TYP"/>
    <property type="match status" value="4"/>
</dbReference>
<dbReference type="GeneID" id="300209739"/>
<evidence type="ECO:0000256" key="1">
    <source>
        <dbReference type="ARBA" id="ARBA00000900"/>
    </source>
</evidence>
<dbReference type="GO" id="GO:0005576">
    <property type="term" value="C:extracellular region"/>
    <property type="evidence" value="ECO:0007669"/>
    <property type="project" value="UniProtKB-UniRule"/>
</dbReference>
<feature type="active site" description="Glycyl thioester intermediate" evidence="6">
    <location>
        <position position="1501"/>
    </location>
</feature>
<keyword evidence="4" id="KW-0677">Repeat</keyword>
<protein>
    <recommendedName>
        <fullName evidence="2">RING-type E3 ubiquitin transferase</fullName>
        <ecNumber evidence="2">2.3.2.27</ecNumber>
    </recommendedName>
</protein>
<dbReference type="PANTHER" id="PTHR48051:SF1">
    <property type="entry name" value="RAS SUPPRESSOR PROTEIN 1"/>
    <property type="match status" value="1"/>
</dbReference>
<dbReference type="RefSeq" id="WP_090209654.1">
    <property type="nucleotide sequence ID" value="NZ_LT629777.1"/>
</dbReference>
<dbReference type="Gene3D" id="1.20.58.360">
    <property type="entry name" value="Shigella T3SS effector IpaH defines"/>
    <property type="match status" value="1"/>
</dbReference>
<gene>
    <name evidence="10" type="ORF">SAMN05216598_4870</name>
</gene>
<dbReference type="InterPro" id="IPR003591">
    <property type="entry name" value="Leu-rich_rpt_typical-subtyp"/>
</dbReference>
<evidence type="ECO:0000313" key="10">
    <source>
        <dbReference type="EMBL" id="SDT29313.1"/>
    </source>
</evidence>
<dbReference type="PROSITE" id="PS52053">
    <property type="entry name" value="NEL"/>
    <property type="match status" value="1"/>
</dbReference>
<dbReference type="GO" id="GO:0005737">
    <property type="term" value="C:cytoplasm"/>
    <property type="evidence" value="ECO:0007669"/>
    <property type="project" value="TreeGrafter"/>
</dbReference>
<evidence type="ECO:0000259" key="9">
    <source>
        <dbReference type="PROSITE" id="PS52053"/>
    </source>
</evidence>
<dbReference type="EMBL" id="LT629777">
    <property type="protein sequence ID" value="SDT29313.1"/>
    <property type="molecule type" value="Genomic_DNA"/>
</dbReference>
<keyword evidence="6" id="KW-0833">Ubl conjugation pathway</keyword>
<dbReference type="Pfam" id="PF14496">
    <property type="entry name" value="NEL"/>
    <property type="match status" value="1"/>
</dbReference>
<accession>A0A1H1Z6R3</accession>
<dbReference type="Proteomes" id="UP000199524">
    <property type="component" value="Chromosome I"/>
</dbReference>
<sequence>MTASPSITPSANATDGSVRPPLNRHEAFIESRVPAPLKQPGSACLKALANITPTTPSWYSQASTELRAALEKSQLARCTSQHQLEAILQSITTVELFATPRLQQAIREESGLELEVNSTYFVRRMQDRRPSNLGGLLDFSAGDPKVRSWYWDISLLEAALHNFSADEAGKPPASGDAFITHDHHTAEVQIAAYDQSRELALRPERFAALCRKLDLGQGYQDHINAQLNPADAQRKAQVRQTWTKHLHNELAEAVHLARMQDLIPDDAYQALLQWLNGHADIRLDDQRLRPWRLRMLGIDLSEIVFLRPESGPTPWRCLVYIPGDDAQPVRHYASSTAFMIDLRTRLHSARYRRFFSRFVAVRDQPAFFGALKKRLDHADRHDLWDDYSLDPDLRVGLDLVELAPRVGAWPTLETFLKDQCELNIGRMLGDARVVAVPTDDEDRAARTARLLAVSDAAMDLLNLLVFIPGLGQVMLLAMGTRMLHEVYSGIEAWEAGETRQAWAHLLGVAMNAAFVGGLGAALSALDTSAFIDALIPVSVRQGVTRLWKADLGPYRHPPPQPALTRPNRLGLHDGRNGRYLRLEDSDYLLQPDPSRPGGYRARHTRAHELLNPYAVEFRSNGAGAWRHELDTPLDWTDERLFQRLGPDAASLDEQTAKRLLHITGIDGDVLRATHHNGWQPPALLDDSLVRFALDRELARLVRRLRGDGNASGTPDELHMVLQLLTSDPVWPRGKVLQLLNDGGRVIQKYPANAGAEVTRIEVNWPGLDADGLLRQVLSKLDERDIRVLLREEFGQGTLSLSARVTALRRRLAGDALKRRADLFESHYRHRTRAATDEPGTAVLRRDFPGLPEPLVQELARQANSLERQHLEKSRVPLRLAEEARYYLRAARLARLYEPLYLDSVSQAEAHRIVLPMLGKLPGWSNRVRLEIRDGHFDGPLLDSCGPESAAISKILVKDGGQYEAHDDVGLSLHGPDDLYASILHALPDAERAALGFPHVGQGAALKQALRALPPFPREELERLQALPSIKPGFVPPMRLADGRIGYRLSGRTAGGQRSYAIGRLARELYPQLTIAEVETLHGLRELSLGEAINRLRALQEEYRALENELDSWVGESTDPTDHGRLRWATQIRRCWRRETDRAIDNEGDPIVLNPEGTPLDGYELTLTSYPVDRPPSLSVPLAHVAELQLRGILLPDSTELNGFLGLFPNLQRLNLSGNLLTRLPAALEQLTQLRHLELRNNQIVITPATAPLLIPLTRLETLNLESNPELSLLPDLSPLTRLRCLYLRNTGLSTFPPGYEQLPELRRLDLRDNRISQVPEAVFGMSTARQRLNMTINLDDNLIPVDLHRRIDLYRQQTGIDLGLEPLIESDEPSEWSSDSRPQSHAGSYHNRWGSPSPVTRESQPWLDGLTTTEQQARRDVWLRLASDDIEASEAFFKVLADLRQSADYLRDNGAHRPALRERVWRMVKAAEQDSVLRKRLFLLANRAVNTTGPLIEADTCEDGMTVTFDDMGLDVLLHEAQSLPLEEREAPLLRLARGKVRLAQVKQSAHQLIESRKARHETVHEAEIHLAMRIGLADRLELPWQARSMLYTDEANVDKHLLEQTSQAVLAEERLPGELARRLLEQPFWEQYLETRYGPTRLKAPREQRDEMIGALDDLLDAQREWFTGSDLDTGRKTELQQAISQSARTLGLMQSEVFIQAMKDSAYKDHAERIARTYRRELAQLTEELRHQHGL</sequence>
<dbReference type="GO" id="GO:0016567">
    <property type="term" value="P:protein ubiquitination"/>
    <property type="evidence" value="ECO:0007669"/>
    <property type="project" value="InterPro"/>
</dbReference>
<feature type="domain" description="NEL" evidence="9">
    <location>
        <begin position="1398"/>
        <end position="1737"/>
    </location>
</feature>
<keyword evidence="3" id="KW-0433">Leucine-rich repeat</keyword>
<feature type="compositionally biased region" description="Polar residues" evidence="8">
    <location>
        <begin position="1"/>
        <end position="15"/>
    </location>
</feature>
<dbReference type="Gene3D" id="3.80.10.10">
    <property type="entry name" value="Ribonuclease Inhibitor"/>
    <property type="match status" value="1"/>
</dbReference>
<name>A0A1H1Z6R3_9PSED</name>
<dbReference type="InterPro" id="IPR001611">
    <property type="entry name" value="Leu-rich_rpt"/>
</dbReference>
<dbReference type="Pfam" id="PF20178">
    <property type="entry name" value="ToxA_N"/>
    <property type="match status" value="1"/>
</dbReference>
<evidence type="ECO:0000256" key="4">
    <source>
        <dbReference type="ARBA" id="ARBA00022737"/>
    </source>
</evidence>
<dbReference type="InterPro" id="IPR050216">
    <property type="entry name" value="LRR_domain-containing"/>
</dbReference>
<keyword evidence="7" id="KW-0175">Coiled coil</keyword>
<dbReference type="PROSITE" id="PS51450">
    <property type="entry name" value="LRR"/>
    <property type="match status" value="2"/>
</dbReference>
<dbReference type="PANTHER" id="PTHR48051">
    <property type="match status" value="1"/>
</dbReference>
<reference evidence="11" key="1">
    <citation type="submission" date="2016-10" db="EMBL/GenBank/DDBJ databases">
        <authorList>
            <person name="Varghese N."/>
            <person name="Submissions S."/>
        </authorList>
    </citation>
    <scope>NUCLEOTIDE SEQUENCE [LARGE SCALE GENOMIC DNA]</scope>
    <source>
        <strain evidence="11">ATCC 23835</strain>
    </source>
</reference>
<dbReference type="InterPro" id="IPR029487">
    <property type="entry name" value="NEL_dom"/>
</dbReference>
<keyword evidence="6" id="KW-0808">Transferase</keyword>
<evidence type="ECO:0000256" key="6">
    <source>
        <dbReference type="PROSITE-ProRule" id="PRU01398"/>
    </source>
</evidence>
<organism evidence="10 11">
    <name type="scientific">Pseudomonas asplenii</name>
    <dbReference type="NCBI Taxonomy" id="53407"/>
    <lineage>
        <taxon>Bacteria</taxon>
        <taxon>Pseudomonadati</taxon>
        <taxon>Pseudomonadota</taxon>
        <taxon>Gammaproteobacteria</taxon>
        <taxon>Pseudomonadales</taxon>
        <taxon>Pseudomonadaceae</taxon>
        <taxon>Pseudomonas</taxon>
    </lineage>
</organism>
<keyword evidence="6" id="KW-1035">Host cytoplasm</keyword>
<dbReference type="EC" id="2.3.2.27" evidence="2"/>
<feature type="region of interest" description="Disordered" evidence="8">
    <location>
        <begin position="1371"/>
        <end position="1405"/>
    </location>
</feature>
<keyword evidence="11" id="KW-1185">Reference proteome</keyword>
<comment type="catalytic activity">
    <reaction evidence="1">
        <text>S-ubiquitinyl-[E2 ubiquitin-conjugating enzyme]-L-cysteine + [acceptor protein]-L-lysine = [E2 ubiquitin-conjugating enzyme]-L-cysteine + N(6)-ubiquitinyl-[acceptor protein]-L-lysine.</text>
        <dbReference type="EC" id="2.3.2.27"/>
    </reaction>
</comment>
<comment type="PTM">
    <text evidence="6">Ubiquitinated in the presence of host E1 ubiquitin-activating enzyme, E2 ubiquitin-conjugating enzyme and ubiquitin.</text>
</comment>
<dbReference type="Pfam" id="PF13855">
    <property type="entry name" value="LRR_8"/>
    <property type="match status" value="1"/>
</dbReference>
<evidence type="ECO:0000256" key="2">
    <source>
        <dbReference type="ARBA" id="ARBA00012483"/>
    </source>
</evidence>
<evidence type="ECO:0000256" key="5">
    <source>
        <dbReference type="ARBA" id="ARBA00023026"/>
    </source>
</evidence>
<dbReference type="InterPro" id="IPR032675">
    <property type="entry name" value="LRR_dom_sf"/>
</dbReference>
<comment type="similarity">
    <text evidence="6">Belongs to the LRR-containing bacterial E3 ligase family.</text>
</comment>
<dbReference type="GO" id="GO:0061630">
    <property type="term" value="F:ubiquitin protein ligase activity"/>
    <property type="evidence" value="ECO:0007669"/>
    <property type="project" value="UniProtKB-EC"/>
</dbReference>
<dbReference type="InterPro" id="IPR046673">
    <property type="entry name" value="ToxA_N"/>
</dbReference>
<keyword evidence="5" id="KW-0843">Virulence</keyword>
<keyword evidence="6" id="KW-0964">Secreted</keyword>
<evidence type="ECO:0000313" key="11">
    <source>
        <dbReference type="Proteomes" id="UP000199524"/>
    </source>
</evidence>
<proteinExistence type="inferred from homology"/>
<evidence type="ECO:0000256" key="3">
    <source>
        <dbReference type="ARBA" id="ARBA00022614"/>
    </source>
</evidence>
<feature type="coiled-coil region" evidence="7">
    <location>
        <begin position="1088"/>
        <end position="1115"/>
    </location>
</feature>
<evidence type="ECO:0000256" key="8">
    <source>
        <dbReference type="SAM" id="MobiDB-lite"/>
    </source>
</evidence>